<accession>A0A917MSY2</accession>
<dbReference type="PANTHER" id="PTHR23506">
    <property type="entry name" value="GH10249P"/>
    <property type="match status" value="1"/>
</dbReference>
<dbReference type="InterPro" id="IPR020846">
    <property type="entry name" value="MFS_dom"/>
</dbReference>
<protein>
    <submittedName>
        <fullName evidence="10">MFS transporter</fullName>
    </submittedName>
</protein>
<feature type="transmembrane region" description="Helical" evidence="8">
    <location>
        <begin position="259"/>
        <end position="285"/>
    </location>
</feature>
<organism evidence="10 11">
    <name type="scientific">Rothia aerolata</name>
    <dbReference type="NCBI Taxonomy" id="1812262"/>
    <lineage>
        <taxon>Bacteria</taxon>
        <taxon>Bacillati</taxon>
        <taxon>Actinomycetota</taxon>
        <taxon>Actinomycetes</taxon>
        <taxon>Micrococcales</taxon>
        <taxon>Micrococcaceae</taxon>
        <taxon>Rothia</taxon>
    </lineage>
</organism>
<evidence type="ECO:0000256" key="6">
    <source>
        <dbReference type="ARBA" id="ARBA00023136"/>
    </source>
</evidence>
<dbReference type="SUPFAM" id="SSF103473">
    <property type="entry name" value="MFS general substrate transporter"/>
    <property type="match status" value="1"/>
</dbReference>
<dbReference type="Gene3D" id="1.20.1250.20">
    <property type="entry name" value="MFS general substrate transporter like domains"/>
    <property type="match status" value="2"/>
</dbReference>
<dbReference type="EMBL" id="BMDC01000001">
    <property type="protein sequence ID" value="GGH58750.1"/>
    <property type="molecule type" value="Genomic_DNA"/>
</dbReference>
<feature type="transmembrane region" description="Helical" evidence="8">
    <location>
        <begin position="329"/>
        <end position="347"/>
    </location>
</feature>
<proteinExistence type="inferred from homology"/>
<evidence type="ECO:0000313" key="11">
    <source>
        <dbReference type="Proteomes" id="UP000600171"/>
    </source>
</evidence>
<dbReference type="InterPro" id="IPR036259">
    <property type="entry name" value="MFS_trans_sf"/>
</dbReference>
<feature type="transmembrane region" description="Helical" evidence="8">
    <location>
        <begin position="204"/>
        <end position="222"/>
    </location>
</feature>
<comment type="caution">
    <text evidence="10">The sequence shown here is derived from an EMBL/GenBank/DDBJ whole genome shotgun (WGS) entry which is preliminary data.</text>
</comment>
<evidence type="ECO:0000256" key="3">
    <source>
        <dbReference type="ARBA" id="ARBA00022448"/>
    </source>
</evidence>
<feature type="domain" description="Major facilitator superfamily (MFS) profile" evidence="9">
    <location>
        <begin position="49"/>
        <end position="442"/>
    </location>
</feature>
<evidence type="ECO:0000313" key="10">
    <source>
        <dbReference type="EMBL" id="GGH58750.1"/>
    </source>
</evidence>
<feature type="transmembrane region" description="Helical" evidence="8">
    <location>
        <begin position="116"/>
        <end position="134"/>
    </location>
</feature>
<dbReference type="GO" id="GO:0022857">
    <property type="term" value="F:transmembrane transporter activity"/>
    <property type="evidence" value="ECO:0007669"/>
    <property type="project" value="InterPro"/>
</dbReference>
<evidence type="ECO:0000256" key="2">
    <source>
        <dbReference type="ARBA" id="ARBA00007520"/>
    </source>
</evidence>
<keyword evidence="11" id="KW-1185">Reference proteome</keyword>
<dbReference type="Pfam" id="PF07690">
    <property type="entry name" value="MFS_1"/>
    <property type="match status" value="2"/>
</dbReference>
<feature type="transmembrane region" description="Helical" evidence="8">
    <location>
        <begin position="353"/>
        <end position="376"/>
    </location>
</feature>
<dbReference type="RefSeq" id="WP_229723025.1">
    <property type="nucleotide sequence ID" value="NZ_BMDC01000001.1"/>
</dbReference>
<feature type="transmembrane region" description="Helical" evidence="8">
    <location>
        <begin position="416"/>
        <end position="435"/>
    </location>
</feature>
<dbReference type="PANTHER" id="PTHR23506:SF23">
    <property type="entry name" value="GH10249P"/>
    <property type="match status" value="1"/>
</dbReference>
<reference evidence="10 11" key="1">
    <citation type="journal article" date="2014" name="Int. J. Syst. Evol. Microbiol.">
        <title>Complete genome sequence of Corynebacterium casei LMG S-19264T (=DSM 44701T), isolated from a smear-ripened cheese.</title>
        <authorList>
            <consortium name="US DOE Joint Genome Institute (JGI-PGF)"/>
            <person name="Walter F."/>
            <person name="Albersmeier A."/>
            <person name="Kalinowski J."/>
            <person name="Ruckert C."/>
        </authorList>
    </citation>
    <scope>NUCLEOTIDE SEQUENCE [LARGE SCALE GENOMIC DNA]</scope>
    <source>
        <strain evidence="10 11">CCM 8669</strain>
    </source>
</reference>
<dbReference type="PROSITE" id="PS00216">
    <property type="entry name" value="SUGAR_TRANSPORT_1"/>
    <property type="match status" value="1"/>
</dbReference>
<evidence type="ECO:0000256" key="5">
    <source>
        <dbReference type="ARBA" id="ARBA00022989"/>
    </source>
</evidence>
<keyword evidence="4 8" id="KW-0812">Transmembrane</keyword>
<gene>
    <name evidence="10" type="ORF">GCM10007359_05270</name>
</gene>
<feature type="region of interest" description="Disordered" evidence="7">
    <location>
        <begin position="1"/>
        <end position="21"/>
    </location>
</feature>
<dbReference type="Proteomes" id="UP000600171">
    <property type="component" value="Unassembled WGS sequence"/>
</dbReference>
<comment type="subcellular location">
    <subcellularLocation>
        <location evidence="1">Cell membrane</location>
        <topology evidence="1">Multi-pass membrane protein</topology>
    </subcellularLocation>
</comment>
<dbReference type="CDD" id="cd17325">
    <property type="entry name" value="MFS_MdtG_SLC18_like"/>
    <property type="match status" value="1"/>
</dbReference>
<evidence type="ECO:0000256" key="7">
    <source>
        <dbReference type="SAM" id="MobiDB-lite"/>
    </source>
</evidence>
<keyword evidence="5 8" id="KW-1133">Transmembrane helix</keyword>
<dbReference type="PROSITE" id="PS50850">
    <property type="entry name" value="MFS"/>
    <property type="match status" value="1"/>
</dbReference>
<comment type="similarity">
    <text evidence="2">Belongs to the major facilitator superfamily. TCR/Tet family.</text>
</comment>
<feature type="transmembrane region" description="Helical" evidence="8">
    <location>
        <begin position="74"/>
        <end position="95"/>
    </location>
</feature>
<evidence type="ECO:0000256" key="8">
    <source>
        <dbReference type="SAM" id="Phobius"/>
    </source>
</evidence>
<dbReference type="PRINTS" id="PR01035">
    <property type="entry name" value="TCRTETA"/>
</dbReference>
<evidence type="ECO:0000256" key="4">
    <source>
        <dbReference type="ARBA" id="ARBA00022692"/>
    </source>
</evidence>
<feature type="transmembrane region" description="Helical" evidence="8">
    <location>
        <begin position="140"/>
        <end position="162"/>
    </location>
</feature>
<dbReference type="InterPro" id="IPR005829">
    <property type="entry name" value="Sugar_transporter_CS"/>
</dbReference>
<keyword evidence="3" id="KW-0813">Transport</keyword>
<evidence type="ECO:0000256" key="1">
    <source>
        <dbReference type="ARBA" id="ARBA00004651"/>
    </source>
</evidence>
<sequence>MAEQNPRTSADHGEGPITAALPTVAAQQQEMSSSEPASVRQEKVKVPAQLKVLIVAAFVIALGFGLIAPVLPRYAASFDVGAMAASAVVSMFAVARLAFAPSSGKLVGKFGERPTYIVGLIIVALSSLATAFAVSYPTLLVARAIGGIGSVMFTVSAMGLLVRHSPPSIRGRISGYYATSFLLGNILGPVAGSAMAGLGMRLPFIIYGIALFIAAAVVFIFLKDSSEGSTSTAASRPQLQFREAWRFTNYRSALTTNFAMGWVALGLRVSLMPLAAVALLTSYHAGENYDANAGGTVLAGLALALYAAGNALSQNISGALSDRFGRRRLIFTGLLIAGTATLLVGYAPSPVLFTVFSALTGIGTGFLAPSLQASVADIIGNSRNGGQVLAYFQMASDVGQIIGPILAGFIADQFGYGHAFALSAVFMLVCTLGWLPWRNPRFPRELADDGYTGK</sequence>
<dbReference type="AlphaFoldDB" id="A0A917MSY2"/>
<dbReference type="InterPro" id="IPR001958">
    <property type="entry name" value="Tet-R_TetA/multi-R_MdtG-like"/>
</dbReference>
<keyword evidence="6 8" id="KW-0472">Membrane</keyword>
<feature type="transmembrane region" description="Helical" evidence="8">
    <location>
        <begin position="174"/>
        <end position="198"/>
    </location>
</feature>
<name>A0A917MSY2_9MICC</name>
<feature type="transmembrane region" description="Helical" evidence="8">
    <location>
        <begin position="50"/>
        <end position="68"/>
    </location>
</feature>
<dbReference type="InterPro" id="IPR050930">
    <property type="entry name" value="MFS_Vesicular_Transporter"/>
</dbReference>
<feature type="transmembrane region" description="Helical" evidence="8">
    <location>
        <begin position="388"/>
        <end position="410"/>
    </location>
</feature>
<dbReference type="InterPro" id="IPR011701">
    <property type="entry name" value="MFS"/>
</dbReference>
<dbReference type="GO" id="GO:0005886">
    <property type="term" value="C:plasma membrane"/>
    <property type="evidence" value="ECO:0007669"/>
    <property type="project" value="UniProtKB-SubCell"/>
</dbReference>
<evidence type="ECO:0000259" key="9">
    <source>
        <dbReference type="PROSITE" id="PS50850"/>
    </source>
</evidence>
<feature type="transmembrane region" description="Helical" evidence="8">
    <location>
        <begin position="291"/>
        <end position="308"/>
    </location>
</feature>